<proteinExistence type="predicted"/>
<protein>
    <submittedName>
        <fullName evidence="4">Predicted outer membrane protein</fullName>
    </submittedName>
</protein>
<dbReference type="Gene3D" id="2.60.40.10">
    <property type="entry name" value="Immunoglobulins"/>
    <property type="match status" value="1"/>
</dbReference>
<dbReference type="InterPro" id="IPR041033">
    <property type="entry name" value="SpaA_PFL_dom_1"/>
</dbReference>
<evidence type="ECO:0000259" key="3">
    <source>
        <dbReference type="Pfam" id="PF17802"/>
    </source>
</evidence>
<dbReference type="Gene3D" id="1.10.150.480">
    <property type="match status" value="1"/>
</dbReference>
<dbReference type="Proteomes" id="UP000095787">
    <property type="component" value="Unassembled WGS sequence"/>
</dbReference>
<evidence type="ECO:0000259" key="1">
    <source>
        <dbReference type="Pfam" id="PF05738"/>
    </source>
</evidence>
<dbReference type="Pfam" id="PF08341">
    <property type="entry name" value="TED"/>
    <property type="match status" value="1"/>
</dbReference>
<dbReference type="RefSeq" id="WP_009320966.1">
    <property type="nucleotide sequence ID" value="NZ_CATZLF010000040.1"/>
</dbReference>
<organism evidence="4 5">
    <name type="scientific">[Ruminococcus] torques</name>
    <dbReference type="NCBI Taxonomy" id="33039"/>
    <lineage>
        <taxon>Bacteria</taxon>
        <taxon>Bacillati</taxon>
        <taxon>Bacillota</taxon>
        <taxon>Clostridia</taxon>
        <taxon>Lachnospirales</taxon>
        <taxon>Lachnospiraceae</taxon>
        <taxon>Mediterraneibacter</taxon>
    </lineage>
</organism>
<reference evidence="4 5" key="1">
    <citation type="submission" date="2015-09" db="EMBL/GenBank/DDBJ databases">
        <authorList>
            <consortium name="Pathogen Informatics"/>
        </authorList>
    </citation>
    <scope>NUCLEOTIDE SEQUENCE [LARGE SCALE GENOMIC DNA]</scope>
    <source>
        <strain evidence="4 5">2789STDY5834841</strain>
    </source>
</reference>
<feature type="domain" description="SpaA-like prealbumin fold" evidence="3">
    <location>
        <begin position="488"/>
        <end position="574"/>
    </location>
</feature>
<sequence>MKKNNLLIKLLTLLIIIAAVLPVFYMPAYAVEEEYGTQDISDHGISEQGENITSSESETSYVEEGNNVFDIVPKGYTLKAVQTRSVEFIIQYPPGQPTGNVTYELKKEINNREIVVKRGTLNKSQKKITFKDLELNTPYKFYLTKVPNGYGKPDGSVAEFYFDNDGIHFTKGESGIALTMTTAYVHFIVQNTSGLPVGGVVRYALNKVKGNQETQIKAGTADRATGKIILEKLEWNTPYKLYLRTVPKEYERPNDSVAEFYFDSEGIHFIKGSTAVVLKKNNEQNNNGQDAPLEEGQYYGFTGEDSRIKISKEYNIATGTDAFCFGANKDFPNFGNKAVYNELSTSAETLFQLAENPRKKNPKELYDSVRKVIYYCEMHKKELLTDHQLGSDAFWFGSNDKEKGYYKALQEAIWYYSDSIDGLKSYSSGSVGYHIMKKAVKHIIQESEKVSDEDMECVKLKMYNSSMLGDHNSPLQPLIAFEIINKTDIKVQKVNKSGESLEGAAFRLEKLGDASFTPVEMGNESAISDFTFKCLDAGEYRLTEIKAPSNYIPLEEPILFTIIEESNGVFKIKLNTENSKVTLEEGTLTIKVANEKTVTTEITVDKKWFRADGTEFHPQDGEISYNLIQVLTTEGGESSEKIYKSGETLTSQDGWQKTYSNLPAADINGNGEKEICTYYVKEILIADYSTSYSNGSVGESEDPSAAALSSGTITVKNTEKMKFILPETGGTGRGILYIAGVFLLGISMILLGNKNSSFYECLHKKG</sequence>
<dbReference type="EMBL" id="CYZO01000021">
    <property type="protein sequence ID" value="CUO13940.1"/>
    <property type="molecule type" value="Genomic_DNA"/>
</dbReference>
<dbReference type="InterPro" id="IPR013783">
    <property type="entry name" value="Ig-like_fold"/>
</dbReference>
<dbReference type="NCBIfam" id="NF012162">
    <property type="entry name" value="surf_Nterm_1"/>
    <property type="match status" value="1"/>
</dbReference>
<dbReference type="Pfam" id="PF05738">
    <property type="entry name" value="Cna_B"/>
    <property type="match status" value="1"/>
</dbReference>
<evidence type="ECO:0000313" key="4">
    <source>
        <dbReference type="EMBL" id="CUO13940.1"/>
    </source>
</evidence>
<dbReference type="SUPFAM" id="SSF49478">
    <property type="entry name" value="Cna protein B-type domain"/>
    <property type="match status" value="1"/>
</dbReference>
<dbReference type="AlphaFoldDB" id="A0A174CPZ4"/>
<feature type="domain" description="CNA-B" evidence="1">
    <location>
        <begin position="602"/>
        <end position="694"/>
    </location>
</feature>
<gene>
    <name evidence="4" type="ORF">ERS852456_01710</name>
</gene>
<evidence type="ECO:0000313" key="5">
    <source>
        <dbReference type="Proteomes" id="UP000095787"/>
    </source>
</evidence>
<accession>A0A174CPZ4</accession>
<dbReference type="Pfam" id="PF17802">
    <property type="entry name" value="SpaA"/>
    <property type="match status" value="1"/>
</dbReference>
<dbReference type="InterPro" id="IPR013552">
    <property type="entry name" value="Thioester_dom"/>
</dbReference>
<evidence type="ECO:0000259" key="2">
    <source>
        <dbReference type="Pfam" id="PF08341"/>
    </source>
</evidence>
<dbReference type="Gene3D" id="2.60.40.1140">
    <property type="entry name" value="Collagen-binding surface protein Cna, B-type domain"/>
    <property type="match status" value="1"/>
</dbReference>
<dbReference type="InterPro" id="IPR008454">
    <property type="entry name" value="Collagen-bd_Cna-like_B-typ_dom"/>
</dbReference>
<name>A0A174CPZ4_9FIRM</name>
<feature type="domain" description="Thioester" evidence="2">
    <location>
        <begin position="322"/>
        <end position="448"/>
    </location>
</feature>
<dbReference type="Gene3D" id="2.30.30.670">
    <property type="entry name" value="Thioester domain"/>
    <property type="match status" value="1"/>
</dbReference>